<dbReference type="PANTHER" id="PTHR30502:SF0">
    <property type="entry name" value="PHOSPHOENOLPYRUVATE CARBOXYLASE FAMILY PROTEIN"/>
    <property type="match status" value="1"/>
</dbReference>
<keyword evidence="3" id="KW-0456">Lyase</keyword>
<sequence length="264" mass="27985">MTRPFKQRLRGKEPLVGCFVMAASPTLAEMCGYAGFDFVILDQEHGPADAETLENQIRAAEASGIAALVRVPWGSRWLIQRALDAGAEGIVVPHVTTAAEAEEIVRFSHYPGRGVRGLATTARAGRHGNVSVADHLPQSLQRTCVILQIEDAEALSEVSAIAGVDGVDSIFIGPADLSASLGHPGQPGHPEVAAAIEGVIRDTEAVGGPVVSSFIRDAEDARFWRENRGVQVLCLSTVAIFTTALRGLAQALVVPHETREEAQA</sequence>
<dbReference type="RefSeq" id="WP_108220192.1">
    <property type="nucleotide sequence ID" value="NZ_CP090021.1"/>
</dbReference>
<dbReference type="InterPro" id="IPR040442">
    <property type="entry name" value="Pyrv_kinase-like_dom_sf"/>
</dbReference>
<organism evidence="5 6">
    <name type="scientific">Cereibacter azotoformans</name>
    <dbReference type="NCBI Taxonomy" id="43057"/>
    <lineage>
        <taxon>Bacteria</taxon>
        <taxon>Pseudomonadati</taxon>
        <taxon>Pseudomonadota</taxon>
        <taxon>Alphaproteobacteria</taxon>
        <taxon>Rhodobacterales</taxon>
        <taxon>Paracoccaceae</taxon>
        <taxon>Cereibacter</taxon>
    </lineage>
</organism>
<feature type="domain" description="HpcH/HpaI aldolase/citrate lyase" evidence="4">
    <location>
        <begin position="16"/>
        <end position="224"/>
    </location>
</feature>
<evidence type="ECO:0000256" key="3">
    <source>
        <dbReference type="ARBA" id="ARBA00023239"/>
    </source>
</evidence>
<dbReference type="AlphaFoldDB" id="A0A2T5KD52"/>
<name>A0A2T5KD52_9RHOB</name>
<keyword evidence="6" id="KW-1185">Reference proteome</keyword>
<dbReference type="PANTHER" id="PTHR30502">
    <property type="entry name" value="2-KETO-3-DEOXY-L-RHAMNONATE ALDOLASE"/>
    <property type="match status" value="1"/>
</dbReference>
<dbReference type="Proteomes" id="UP000244060">
    <property type="component" value="Unassembled WGS sequence"/>
</dbReference>
<evidence type="ECO:0000256" key="2">
    <source>
        <dbReference type="ARBA" id="ARBA00022723"/>
    </source>
</evidence>
<dbReference type="InterPro" id="IPR015813">
    <property type="entry name" value="Pyrv/PenolPyrv_kinase-like_dom"/>
</dbReference>
<evidence type="ECO:0000256" key="1">
    <source>
        <dbReference type="ARBA" id="ARBA00005568"/>
    </source>
</evidence>
<dbReference type="InterPro" id="IPR005000">
    <property type="entry name" value="Aldolase/citrate-lyase_domain"/>
</dbReference>
<dbReference type="Pfam" id="PF03328">
    <property type="entry name" value="HpcH_HpaI"/>
    <property type="match status" value="1"/>
</dbReference>
<comment type="caution">
    <text evidence="5">The sequence shown here is derived from an EMBL/GenBank/DDBJ whole genome shotgun (WGS) entry which is preliminary data.</text>
</comment>
<dbReference type="SUPFAM" id="SSF51621">
    <property type="entry name" value="Phosphoenolpyruvate/pyruvate domain"/>
    <property type="match status" value="1"/>
</dbReference>
<protein>
    <submittedName>
        <fullName evidence="5">2,4-dihydroxyhept-2-enedioate aldolase</fullName>
    </submittedName>
</protein>
<dbReference type="GO" id="GO:0016832">
    <property type="term" value="F:aldehyde-lyase activity"/>
    <property type="evidence" value="ECO:0007669"/>
    <property type="project" value="TreeGrafter"/>
</dbReference>
<dbReference type="InterPro" id="IPR050251">
    <property type="entry name" value="HpcH-HpaI_aldolase"/>
</dbReference>
<dbReference type="EMBL" id="QAOT01000002">
    <property type="protein sequence ID" value="PTR20345.1"/>
    <property type="molecule type" value="Genomic_DNA"/>
</dbReference>
<keyword evidence="2" id="KW-0479">Metal-binding</keyword>
<dbReference type="OrthoDB" id="9802624at2"/>
<reference evidence="5 6" key="1">
    <citation type="submission" date="2018-04" db="EMBL/GenBank/DDBJ databases">
        <title>Genomic Encyclopedia of Type Strains, Phase III (KMG-III): the genomes of soil and plant-associated and newly described type strains.</title>
        <authorList>
            <person name="Whitman W."/>
        </authorList>
    </citation>
    <scope>NUCLEOTIDE SEQUENCE [LARGE SCALE GENOMIC DNA]</scope>
    <source>
        <strain evidence="5 6">KA25</strain>
    </source>
</reference>
<dbReference type="GO" id="GO:0046872">
    <property type="term" value="F:metal ion binding"/>
    <property type="evidence" value="ECO:0007669"/>
    <property type="project" value="UniProtKB-KW"/>
</dbReference>
<evidence type="ECO:0000313" key="6">
    <source>
        <dbReference type="Proteomes" id="UP000244060"/>
    </source>
</evidence>
<dbReference type="Gene3D" id="3.20.20.60">
    <property type="entry name" value="Phosphoenolpyruvate-binding domains"/>
    <property type="match status" value="1"/>
</dbReference>
<dbReference type="GO" id="GO:0005737">
    <property type="term" value="C:cytoplasm"/>
    <property type="evidence" value="ECO:0007669"/>
    <property type="project" value="TreeGrafter"/>
</dbReference>
<evidence type="ECO:0000259" key="4">
    <source>
        <dbReference type="Pfam" id="PF03328"/>
    </source>
</evidence>
<comment type="similarity">
    <text evidence="1">Belongs to the HpcH/HpaI aldolase family.</text>
</comment>
<proteinExistence type="inferred from homology"/>
<gene>
    <name evidence="5" type="ORF">C8J28_102110</name>
</gene>
<evidence type="ECO:0000313" key="5">
    <source>
        <dbReference type="EMBL" id="PTR20345.1"/>
    </source>
</evidence>
<accession>A0A2T5KD52</accession>